<keyword evidence="1" id="KW-0472">Membrane</keyword>
<evidence type="ECO:0000313" key="2">
    <source>
        <dbReference type="EMBL" id="GIG75600.1"/>
    </source>
</evidence>
<dbReference type="Pfam" id="PF07332">
    <property type="entry name" value="Phage_holin_3_6"/>
    <property type="match status" value="1"/>
</dbReference>
<evidence type="ECO:0000313" key="3">
    <source>
        <dbReference type="Proteomes" id="UP000653674"/>
    </source>
</evidence>
<reference evidence="2" key="1">
    <citation type="submission" date="2021-01" db="EMBL/GenBank/DDBJ databases">
        <title>Whole genome shotgun sequence of Planosporangium flavigriseum NBRC 105377.</title>
        <authorList>
            <person name="Komaki H."/>
            <person name="Tamura T."/>
        </authorList>
    </citation>
    <scope>NUCLEOTIDE SEQUENCE</scope>
    <source>
        <strain evidence="2">NBRC 105377</strain>
    </source>
</reference>
<protein>
    <submittedName>
        <fullName evidence="2">Membrane protein</fullName>
    </submittedName>
</protein>
<keyword evidence="3" id="KW-1185">Reference proteome</keyword>
<dbReference type="AlphaFoldDB" id="A0A8J3M2L0"/>
<dbReference type="EMBL" id="BONU01000034">
    <property type="protein sequence ID" value="GIG75600.1"/>
    <property type="molecule type" value="Genomic_DNA"/>
</dbReference>
<name>A0A8J3M2L0_9ACTN</name>
<feature type="transmembrane region" description="Helical" evidence="1">
    <location>
        <begin position="66"/>
        <end position="87"/>
    </location>
</feature>
<keyword evidence="1" id="KW-0812">Transmembrane</keyword>
<comment type="caution">
    <text evidence="2">The sequence shown here is derived from an EMBL/GenBank/DDBJ whole genome shotgun (WGS) entry which is preliminary data.</text>
</comment>
<dbReference type="RefSeq" id="WP_239075640.1">
    <property type="nucleotide sequence ID" value="NZ_BAAAQJ010000030.1"/>
</dbReference>
<dbReference type="Proteomes" id="UP000653674">
    <property type="component" value="Unassembled WGS sequence"/>
</dbReference>
<feature type="transmembrane region" description="Helical" evidence="1">
    <location>
        <begin position="31"/>
        <end position="60"/>
    </location>
</feature>
<evidence type="ECO:0000256" key="1">
    <source>
        <dbReference type="SAM" id="Phobius"/>
    </source>
</evidence>
<accession>A0A8J3M2L0</accession>
<organism evidence="2 3">
    <name type="scientific">Planosporangium flavigriseum</name>
    <dbReference type="NCBI Taxonomy" id="373681"/>
    <lineage>
        <taxon>Bacteria</taxon>
        <taxon>Bacillati</taxon>
        <taxon>Actinomycetota</taxon>
        <taxon>Actinomycetes</taxon>
        <taxon>Micromonosporales</taxon>
        <taxon>Micromonosporaceae</taxon>
        <taxon>Planosporangium</taxon>
    </lineage>
</organism>
<proteinExistence type="predicted"/>
<keyword evidence="1" id="KW-1133">Transmembrane helix</keyword>
<dbReference type="InterPro" id="IPR009937">
    <property type="entry name" value="Phage_holin_3_6"/>
</dbReference>
<sequence>MVRRAFEQLSRLVRDELRLARAQVTAWARHIAAAVGLFAGAGVVTGYSVGVLLLTLAVLLALAVPAWAAALIVTVALFALAATLTAVGAARLRRVGSIVPEQTVASVKADLRAVSHAAKRRRQR</sequence>
<gene>
    <name evidence="2" type="ORF">Pfl04_40040</name>
</gene>